<keyword evidence="8" id="KW-0186">Copper</keyword>
<dbReference type="InterPro" id="IPR008427">
    <property type="entry name" value="Extracellular_membr_CFEM_dom"/>
</dbReference>
<dbReference type="Pfam" id="PF03443">
    <property type="entry name" value="AA9"/>
    <property type="match status" value="1"/>
</dbReference>
<evidence type="ECO:0000256" key="3">
    <source>
        <dbReference type="ARBA" id="ARBA00022525"/>
    </source>
</evidence>
<feature type="region of interest" description="Disordered" evidence="16">
    <location>
        <begin position="245"/>
        <end position="298"/>
    </location>
</feature>
<keyword evidence="7" id="KW-0560">Oxidoreductase</keyword>
<keyword evidence="9" id="KW-0503">Monooxygenase</keyword>
<keyword evidence="12" id="KW-0624">Polysaccharide degradation</keyword>
<evidence type="ECO:0000256" key="2">
    <source>
        <dbReference type="ARBA" id="ARBA00004613"/>
    </source>
</evidence>
<dbReference type="InterPro" id="IPR049892">
    <property type="entry name" value="AA9"/>
</dbReference>
<evidence type="ECO:0000259" key="18">
    <source>
        <dbReference type="Pfam" id="PF03443"/>
    </source>
</evidence>
<evidence type="ECO:0000256" key="10">
    <source>
        <dbReference type="ARBA" id="ARBA00023157"/>
    </source>
</evidence>
<feature type="compositionally biased region" description="Pro residues" evidence="16">
    <location>
        <begin position="267"/>
        <end position="279"/>
    </location>
</feature>
<keyword evidence="3" id="KW-0964">Secreted</keyword>
<feature type="domain" description="Auxiliary Activity family 9 catalytic" evidence="18">
    <location>
        <begin position="22"/>
        <end position="243"/>
    </location>
</feature>
<organism evidence="20 21">
    <name type="scientific">Exidia glandulosa HHB12029</name>
    <dbReference type="NCBI Taxonomy" id="1314781"/>
    <lineage>
        <taxon>Eukaryota</taxon>
        <taxon>Fungi</taxon>
        <taxon>Dikarya</taxon>
        <taxon>Basidiomycota</taxon>
        <taxon>Agaricomycotina</taxon>
        <taxon>Agaricomycetes</taxon>
        <taxon>Auriculariales</taxon>
        <taxon>Exidiaceae</taxon>
        <taxon>Exidia</taxon>
    </lineage>
</organism>
<keyword evidence="5 17" id="KW-0732">Signal</keyword>
<evidence type="ECO:0000256" key="11">
    <source>
        <dbReference type="ARBA" id="ARBA00023277"/>
    </source>
</evidence>
<evidence type="ECO:0000256" key="4">
    <source>
        <dbReference type="ARBA" id="ARBA00022723"/>
    </source>
</evidence>
<name>A0A166BL13_EXIGL</name>
<feature type="domain" description="CFEM" evidence="19">
    <location>
        <begin position="303"/>
        <end position="368"/>
    </location>
</feature>
<keyword evidence="11" id="KW-0119">Carbohydrate metabolism</keyword>
<keyword evidence="21" id="KW-1185">Reference proteome</keyword>
<evidence type="ECO:0000256" key="1">
    <source>
        <dbReference type="ARBA" id="ARBA00001973"/>
    </source>
</evidence>
<evidence type="ECO:0000256" key="17">
    <source>
        <dbReference type="SAM" id="SignalP"/>
    </source>
</evidence>
<reference evidence="20 21" key="1">
    <citation type="journal article" date="2016" name="Mol. Biol. Evol.">
        <title>Comparative Genomics of Early-Diverging Mushroom-Forming Fungi Provides Insights into the Origins of Lignocellulose Decay Capabilities.</title>
        <authorList>
            <person name="Nagy L.G."/>
            <person name="Riley R."/>
            <person name="Tritt A."/>
            <person name="Adam C."/>
            <person name="Daum C."/>
            <person name="Floudas D."/>
            <person name="Sun H."/>
            <person name="Yadav J.S."/>
            <person name="Pangilinan J."/>
            <person name="Larsson K.H."/>
            <person name="Matsuura K."/>
            <person name="Barry K."/>
            <person name="Labutti K."/>
            <person name="Kuo R."/>
            <person name="Ohm R.A."/>
            <person name="Bhattacharya S.S."/>
            <person name="Shirouzu T."/>
            <person name="Yoshinaga Y."/>
            <person name="Martin F.M."/>
            <person name="Grigoriev I.V."/>
            <person name="Hibbett D.S."/>
        </authorList>
    </citation>
    <scope>NUCLEOTIDE SEQUENCE [LARGE SCALE GENOMIC DNA]</scope>
    <source>
        <strain evidence="20 21">HHB12029</strain>
    </source>
</reference>
<dbReference type="GO" id="GO:0030245">
    <property type="term" value="P:cellulose catabolic process"/>
    <property type="evidence" value="ECO:0007669"/>
    <property type="project" value="UniProtKB-KW"/>
</dbReference>
<evidence type="ECO:0000256" key="5">
    <source>
        <dbReference type="ARBA" id="ARBA00022729"/>
    </source>
</evidence>
<dbReference type="Gene3D" id="2.70.50.70">
    <property type="match status" value="1"/>
</dbReference>
<comment type="catalytic activity">
    <reaction evidence="14">
        <text>[(1-&gt;4)-beta-D-glucosyl]n+m + reduced acceptor + O2 = 4-dehydro-beta-D-glucosyl-[(1-&gt;4)-beta-D-glucosyl]n-1 + [(1-&gt;4)-beta-D-glucosyl]m + acceptor + H2O.</text>
        <dbReference type="EC" id="1.14.99.56"/>
    </reaction>
</comment>
<dbReference type="PANTHER" id="PTHR33353:SF10">
    <property type="entry name" value="ENDO-BETA-1,4-GLUCANASE D"/>
    <property type="match status" value="1"/>
</dbReference>
<comment type="subcellular location">
    <subcellularLocation>
        <location evidence="2">Secreted</location>
    </subcellularLocation>
</comment>
<evidence type="ECO:0000256" key="7">
    <source>
        <dbReference type="ARBA" id="ARBA00023002"/>
    </source>
</evidence>
<dbReference type="GO" id="GO:0004497">
    <property type="term" value="F:monooxygenase activity"/>
    <property type="evidence" value="ECO:0007669"/>
    <property type="project" value="UniProtKB-KW"/>
</dbReference>
<keyword evidence="6" id="KW-0136">Cellulose degradation</keyword>
<accession>A0A166BL13</accession>
<evidence type="ECO:0000256" key="15">
    <source>
        <dbReference type="ARBA" id="ARBA00047174"/>
    </source>
</evidence>
<evidence type="ECO:0000313" key="21">
    <source>
        <dbReference type="Proteomes" id="UP000077266"/>
    </source>
</evidence>
<dbReference type="GO" id="GO:0046872">
    <property type="term" value="F:metal ion binding"/>
    <property type="evidence" value="ECO:0007669"/>
    <property type="project" value="UniProtKB-KW"/>
</dbReference>
<gene>
    <name evidence="20" type="ORF">EXIGLDRAFT_665838</name>
</gene>
<evidence type="ECO:0000313" key="20">
    <source>
        <dbReference type="EMBL" id="KZW02080.1"/>
    </source>
</evidence>
<comment type="cofactor">
    <cofactor evidence="1">
        <name>Cu(2+)</name>
        <dbReference type="ChEBI" id="CHEBI:29036"/>
    </cofactor>
</comment>
<keyword evidence="4" id="KW-0479">Metal-binding</keyword>
<protein>
    <recommendedName>
        <fullName evidence="15">lytic cellulose monooxygenase (C4-dehydrogenating)</fullName>
        <ecNumber evidence="15">1.14.99.56</ecNumber>
    </recommendedName>
</protein>
<keyword evidence="10" id="KW-1015">Disulfide bond</keyword>
<evidence type="ECO:0000256" key="9">
    <source>
        <dbReference type="ARBA" id="ARBA00023033"/>
    </source>
</evidence>
<dbReference type="Pfam" id="PF05730">
    <property type="entry name" value="CFEM"/>
    <property type="match status" value="1"/>
</dbReference>
<comment type="similarity">
    <text evidence="13">Belongs to the polysaccharide monooxygenase AA9 family.</text>
</comment>
<sequence length="404" mass="42489">MFLTHAVSLLSVAFMATQVVGHTYISKVSADGGGWQGAQKKGHKEFFREAPDNTGWVGSKFIGDNKAIVCSASNTPFKTVAAPGGRFFSDPSESAAKSLDVKAGGKVTVVTSGNPGQGFPHPNGHVQVYLAFCGDGHDACNGFDASKGDWFKIVGEKNGIQNTLRKHLRGDLDGQTYDIAIPKTIKSGSYILRFELIAFGQSSSAEGQQDQYYPLCGHITVNGGAGTQPNFKVVKFPGAYKSGNIDQNTLPGPGVMELVAGGTTPTPSDPPATPTPSDPPADSNTGGNDGGNGTCTPSAPVNSNAPECATMCFGVKITEAGHLAPSCGANDITCMCRATKFKQAFDNCAKDHCGGQLFAAKDSFDSLCVNTNRMVKRVAKRAGKRGHLARRDRSLRSTFALRDL</sequence>
<dbReference type="GO" id="GO:0005576">
    <property type="term" value="C:extracellular region"/>
    <property type="evidence" value="ECO:0007669"/>
    <property type="project" value="UniProtKB-SubCell"/>
</dbReference>
<evidence type="ECO:0000256" key="14">
    <source>
        <dbReference type="ARBA" id="ARBA00045077"/>
    </source>
</evidence>
<proteinExistence type="inferred from homology"/>
<dbReference type="OrthoDB" id="4849160at2759"/>
<dbReference type="EMBL" id="KV425890">
    <property type="protein sequence ID" value="KZW02080.1"/>
    <property type="molecule type" value="Genomic_DNA"/>
</dbReference>
<dbReference type="Proteomes" id="UP000077266">
    <property type="component" value="Unassembled WGS sequence"/>
</dbReference>
<dbReference type="AlphaFoldDB" id="A0A166BL13"/>
<evidence type="ECO:0000256" key="16">
    <source>
        <dbReference type="SAM" id="MobiDB-lite"/>
    </source>
</evidence>
<evidence type="ECO:0000256" key="13">
    <source>
        <dbReference type="ARBA" id="ARBA00044502"/>
    </source>
</evidence>
<dbReference type="PANTHER" id="PTHR33353">
    <property type="entry name" value="PUTATIVE (AFU_ORTHOLOGUE AFUA_1G12560)-RELATED"/>
    <property type="match status" value="1"/>
</dbReference>
<dbReference type="InParanoid" id="A0A166BL13"/>
<evidence type="ECO:0000259" key="19">
    <source>
        <dbReference type="Pfam" id="PF05730"/>
    </source>
</evidence>
<feature type="signal peptide" evidence="17">
    <location>
        <begin position="1"/>
        <end position="21"/>
    </location>
</feature>
<evidence type="ECO:0000256" key="12">
    <source>
        <dbReference type="ARBA" id="ARBA00023326"/>
    </source>
</evidence>
<dbReference type="InterPro" id="IPR005103">
    <property type="entry name" value="AA9_LPMO"/>
</dbReference>
<feature type="chain" id="PRO_5007871244" description="lytic cellulose monooxygenase (C4-dehydrogenating)" evidence="17">
    <location>
        <begin position="22"/>
        <end position="404"/>
    </location>
</feature>
<evidence type="ECO:0000256" key="6">
    <source>
        <dbReference type="ARBA" id="ARBA00023001"/>
    </source>
</evidence>
<evidence type="ECO:0000256" key="8">
    <source>
        <dbReference type="ARBA" id="ARBA00023008"/>
    </source>
</evidence>
<dbReference type="EC" id="1.14.99.56" evidence="15"/>